<keyword evidence="3" id="KW-1185">Reference proteome</keyword>
<dbReference type="InterPro" id="IPR043519">
    <property type="entry name" value="NT_sf"/>
</dbReference>
<gene>
    <name evidence="2" type="ORF">FEN17_03720</name>
</gene>
<accession>A0A5R9L303</accession>
<evidence type="ECO:0000313" key="3">
    <source>
        <dbReference type="Proteomes" id="UP000306402"/>
    </source>
</evidence>
<evidence type="ECO:0000259" key="1">
    <source>
        <dbReference type="Pfam" id="PF18765"/>
    </source>
</evidence>
<keyword evidence="2" id="KW-0808">Transferase</keyword>
<comment type="caution">
    <text evidence="2">The sequence shown here is derived from an EMBL/GenBank/DDBJ whole genome shotgun (WGS) entry which is preliminary data.</text>
</comment>
<protein>
    <submittedName>
        <fullName evidence="2">Nucleotidyltransferase domain-containing protein</fullName>
    </submittedName>
</protein>
<evidence type="ECO:0000313" key="2">
    <source>
        <dbReference type="EMBL" id="TLV02739.1"/>
    </source>
</evidence>
<reference evidence="2 3" key="1">
    <citation type="submission" date="2019-05" db="EMBL/GenBank/DDBJ databases">
        <authorList>
            <person name="Qu J.-H."/>
        </authorList>
    </citation>
    <scope>NUCLEOTIDE SEQUENCE [LARGE SCALE GENOMIC DNA]</scope>
    <source>
        <strain evidence="2 3">T17</strain>
    </source>
</reference>
<organism evidence="2 3">
    <name type="scientific">Dyadobacter luticola</name>
    <dbReference type="NCBI Taxonomy" id="1979387"/>
    <lineage>
        <taxon>Bacteria</taxon>
        <taxon>Pseudomonadati</taxon>
        <taxon>Bacteroidota</taxon>
        <taxon>Cytophagia</taxon>
        <taxon>Cytophagales</taxon>
        <taxon>Spirosomataceae</taxon>
        <taxon>Dyadobacter</taxon>
    </lineage>
</organism>
<proteinExistence type="predicted"/>
<dbReference type="EMBL" id="VCEJ01000002">
    <property type="protein sequence ID" value="TLV02739.1"/>
    <property type="molecule type" value="Genomic_DNA"/>
</dbReference>
<dbReference type="OrthoDB" id="9803106at2"/>
<feature type="domain" description="Polymerase beta nucleotidyltransferase" evidence="1">
    <location>
        <begin position="9"/>
        <end position="99"/>
    </location>
</feature>
<dbReference type="SUPFAM" id="SSF81301">
    <property type="entry name" value="Nucleotidyltransferase"/>
    <property type="match status" value="1"/>
</dbReference>
<dbReference type="CDD" id="cd05403">
    <property type="entry name" value="NT_KNTase_like"/>
    <property type="match status" value="1"/>
</dbReference>
<name>A0A5R9L303_9BACT</name>
<dbReference type="InterPro" id="IPR041633">
    <property type="entry name" value="Polbeta"/>
</dbReference>
<sequence length="111" mass="12712">MLLREKDRQTLQEIFTSADAPVEVWAYGSRVNGTAHNGSDLDLVIRSEDLKPLPWDTLADLKERIRESNIPILVELHDWSRLPSSFHANIVRQYEVIFDPSFGTVLPLCTH</sequence>
<dbReference type="Gene3D" id="3.30.460.10">
    <property type="entry name" value="Beta Polymerase, domain 2"/>
    <property type="match status" value="1"/>
</dbReference>
<dbReference type="Proteomes" id="UP000306402">
    <property type="component" value="Unassembled WGS sequence"/>
</dbReference>
<dbReference type="AlphaFoldDB" id="A0A5R9L303"/>
<dbReference type="GO" id="GO:0016740">
    <property type="term" value="F:transferase activity"/>
    <property type="evidence" value="ECO:0007669"/>
    <property type="project" value="UniProtKB-KW"/>
</dbReference>
<dbReference type="Pfam" id="PF18765">
    <property type="entry name" value="Polbeta"/>
    <property type="match status" value="1"/>
</dbReference>
<dbReference type="RefSeq" id="WP_138363949.1">
    <property type="nucleotide sequence ID" value="NZ_VCEJ01000002.1"/>
</dbReference>